<keyword evidence="4" id="KW-1185">Reference proteome</keyword>
<evidence type="ECO:0000259" key="2">
    <source>
        <dbReference type="PROSITE" id="PS51329"/>
    </source>
</evidence>
<dbReference type="AlphaFoldDB" id="A0AAD8LI18"/>
<comment type="caution">
    <text evidence="3">The sequence shown here is derived from an EMBL/GenBank/DDBJ whole genome shotgun (WGS) entry which is preliminary data.</text>
</comment>
<dbReference type="GO" id="GO:0005737">
    <property type="term" value="C:cytoplasm"/>
    <property type="evidence" value="ECO:0007669"/>
    <property type="project" value="TreeGrafter"/>
</dbReference>
<feature type="domain" description="C-CAP/cofactor C-like" evidence="2">
    <location>
        <begin position="20"/>
        <end position="157"/>
    </location>
</feature>
<dbReference type="InterPro" id="IPR036223">
    <property type="entry name" value="CAP_C_sf"/>
</dbReference>
<proteinExistence type="inferred from homology"/>
<dbReference type="GO" id="GO:0003779">
    <property type="term" value="F:actin binding"/>
    <property type="evidence" value="ECO:0007669"/>
    <property type="project" value="InterPro"/>
</dbReference>
<dbReference type="PANTHER" id="PTHR10652">
    <property type="entry name" value="ADENYLYL CYCLASE-ASSOCIATED PROTEIN"/>
    <property type="match status" value="1"/>
</dbReference>
<dbReference type="SMART" id="SM00673">
    <property type="entry name" value="CARP"/>
    <property type="match status" value="2"/>
</dbReference>
<dbReference type="InterPro" id="IPR017901">
    <property type="entry name" value="C-CAP_CF_C-like"/>
</dbReference>
<name>A0AAD8LI18_BABGI</name>
<evidence type="ECO:0000256" key="1">
    <source>
        <dbReference type="ARBA" id="ARBA00007659"/>
    </source>
</evidence>
<dbReference type="GO" id="GO:0008179">
    <property type="term" value="F:adenylate cyclase binding"/>
    <property type="evidence" value="ECO:0007669"/>
    <property type="project" value="TreeGrafter"/>
</dbReference>
<dbReference type="InterPro" id="IPR013912">
    <property type="entry name" value="Adenylate_cyclase-assoc_CAP_C"/>
</dbReference>
<dbReference type="PANTHER" id="PTHR10652:SF0">
    <property type="entry name" value="ADENYLYL CYCLASE-ASSOCIATED PROTEIN"/>
    <property type="match status" value="1"/>
</dbReference>
<dbReference type="Pfam" id="PF08603">
    <property type="entry name" value="CAP_C"/>
    <property type="match status" value="1"/>
</dbReference>
<dbReference type="SUPFAM" id="SSF69340">
    <property type="entry name" value="C-terminal domain of adenylylcyclase associated protein"/>
    <property type="match status" value="1"/>
</dbReference>
<comment type="similarity">
    <text evidence="1">Belongs to the CAP family.</text>
</comment>
<protein>
    <recommendedName>
        <fullName evidence="2">C-CAP/cofactor C-like domain-containing protein</fullName>
    </recommendedName>
</protein>
<reference evidence="3" key="1">
    <citation type="submission" date="2023-08" db="EMBL/GenBank/DDBJ databases">
        <title>Draft sequence of the Babesia gibsoni genome.</title>
        <authorList>
            <person name="Yamagishi J.Y."/>
            <person name="Xuan X.X."/>
        </authorList>
    </citation>
    <scope>NUCLEOTIDE SEQUENCE</scope>
    <source>
        <strain evidence="3">Azabu</strain>
    </source>
</reference>
<dbReference type="GO" id="GO:0019933">
    <property type="term" value="P:cAMP-mediated signaling"/>
    <property type="evidence" value="ECO:0007669"/>
    <property type="project" value="TreeGrafter"/>
</dbReference>
<dbReference type="GO" id="GO:0007015">
    <property type="term" value="P:actin filament organization"/>
    <property type="evidence" value="ECO:0007669"/>
    <property type="project" value="TreeGrafter"/>
</dbReference>
<gene>
    <name evidence="3" type="ORF">BgAZ_305930</name>
</gene>
<dbReference type="Proteomes" id="UP001230268">
    <property type="component" value="Unassembled WGS sequence"/>
</dbReference>
<evidence type="ECO:0000313" key="3">
    <source>
        <dbReference type="EMBL" id="KAK1443075.1"/>
    </source>
</evidence>
<dbReference type="InterPro" id="IPR016098">
    <property type="entry name" value="CAP/MinC_C"/>
</dbReference>
<dbReference type="InterPro" id="IPR006599">
    <property type="entry name" value="CARP_motif"/>
</dbReference>
<dbReference type="Gene3D" id="2.160.20.70">
    <property type="match status" value="1"/>
</dbReference>
<organism evidence="3 4">
    <name type="scientific">Babesia gibsoni</name>
    <dbReference type="NCBI Taxonomy" id="33632"/>
    <lineage>
        <taxon>Eukaryota</taxon>
        <taxon>Sar</taxon>
        <taxon>Alveolata</taxon>
        <taxon>Apicomplexa</taxon>
        <taxon>Aconoidasida</taxon>
        <taxon>Piroplasmida</taxon>
        <taxon>Babesiidae</taxon>
        <taxon>Babesia</taxon>
    </lineage>
</organism>
<dbReference type="PROSITE" id="PS51329">
    <property type="entry name" value="C_CAP_COFACTOR_C"/>
    <property type="match status" value="1"/>
</dbReference>
<dbReference type="EMBL" id="JAVEPI010000003">
    <property type="protein sequence ID" value="KAK1443075.1"/>
    <property type="molecule type" value="Genomic_DNA"/>
</dbReference>
<sequence>MGGEACPPAEQQQVGKKAVTGEPKLELAGDVWVASHQKDTTLDMGKVGTTQSIQASFCENVKFVVPEKVLSIAVINCKGVEIDMKSCISGMELTNSEGVKVRVKGMLPSAAIDKCQTVAFWINKVNAEMIMFTSCKSGDMNVNVNLNETDNVDEDDWVEMAIHEQFEHRITPQMKMETKPSILY</sequence>
<accession>A0AAD8LI18</accession>
<dbReference type="InterPro" id="IPR001837">
    <property type="entry name" value="Adenylate_cyclase-assoc_CAP"/>
</dbReference>
<evidence type="ECO:0000313" key="4">
    <source>
        <dbReference type="Proteomes" id="UP001230268"/>
    </source>
</evidence>